<dbReference type="AlphaFoldDB" id="A0A382V997"/>
<sequence>MGSKGHRIGRLIASCKNVLWYDHKANGSEPWERCNGILNSDIAQWHFDRRFSDNSTIPPVLEY</sequence>
<reference evidence="1" key="1">
    <citation type="submission" date="2018-05" db="EMBL/GenBank/DDBJ databases">
        <authorList>
            <person name="Lanie J.A."/>
            <person name="Ng W.-L."/>
            <person name="Kazmierczak K.M."/>
            <person name="Andrzejewski T.M."/>
            <person name="Davidsen T.M."/>
            <person name="Wayne K.J."/>
            <person name="Tettelin H."/>
            <person name="Glass J.I."/>
            <person name="Rusch D."/>
            <person name="Podicherti R."/>
            <person name="Tsui H.-C.T."/>
            <person name="Winkler M.E."/>
        </authorList>
    </citation>
    <scope>NUCLEOTIDE SEQUENCE</scope>
</reference>
<protein>
    <submittedName>
        <fullName evidence="1">Uncharacterized protein</fullName>
    </submittedName>
</protein>
<organism evidence="1">
    <name type="scientific">marine metagenome</name>
    <dbReference type="NCBI Taxonomy" id="408172"/>
    <lineage>
        <taxon>unclassified sequences</taxon>
        <taxon>metagenomes</taxon>
        <taxon>ecological metagenomes</taxon>
    </lineage>
</organism>
<feature type="non-terminal residue" evidence="1">
    <location>
        <position position="63"/>
    </location>
</feature>
<accession>A0A382V997</accession>
<gene>
    <name evidence="1" type="ORF">METZ01_LOCUS395449</name>
</gene>
<dbReference type="EMBL" id="UINC01149871">
    <property type="protein sequence ID" value="SVD42595.1"/>
    <property type="molecule type" value="Genomic_DNA"/>
</dbReference>
<evidence type="ECO:0000313" key="1">
    <source>
        <dbReference type="EMBL" id="SVD42595.1"/>
    </source>
</evidence>
<name>A0A382V997_9ZZZZ</name>
<proteinExistence type="predicted"/>